<evidence type="ECO:0000313" key="2">
    <source>
        <dbReference type="Proteomes" id="UP000283095"/>
    </source>
</evidence>
<accession>A0A3Q9RQS6</accession>
<dbReference type="KEGG" id="pasa:BAOM_4743"/>
<reference evidence="1 2" key="1">
    <citation type="submission" date="2018-01" db="EMBL/GenBank/DDBJ databases">
        <title>Bacillus asahii Genome sequencing and assembly.</title>
        <authorList>
            <person name="Jiang H."/>
            <person name="Feng Y."/>
            <person name="Zhao F."/>
            <person name="Lin X."/>
        </authorList>
    </citation>
    <scope>NUCLEOTIDE SEQUENCE [LARGE SCALE GENOMIC DNA]</scope>
    <source>
        <strain evidence="1 2">OM18</strain>
    </source>
</reference>
<gene>
    <name evidence="1" type="ORF">BAOM_4743</name>
</gene>
<sequence>MEPLLLGILSPLLTIYMQGHWDYIILDENKRGFVKDD</sequence>
<organism evidence="1 2">
    <name type="scientific">Peribacillus asahii</name>
    <dbReference type="NCBI Taxonomy" id="228899"/>
    <lineage>
        <taxon>Bacteria</taxon>
        <taxon>Bacillati</taxon>
        <taxon>Bacillota</taxon>
        <taxon>Bacilli</taxon>
        <taxon>Bacillales</taxon>
        <taxon>Bacillaceae</taxon>
        <taxon>Peribacillus</taxon>
    </lineage>
</organism>
<name>A0A3Q9RQS6_9BACI</name>
<dbReference type="AlphaFoldDB" id="A0A3Q9RQS6"/>
<dbReference type="EMBL" id="CP026095">
    <property type="protein sequence ID" value="AZV45321.1"/>
    <property type="molecule type" value="Genomic_DNA"/>
</dbReference>
<dbReference type="Proteomes" id="UP000283095">
    <property type="component" value="Chromosome"/>
</dbReference>
<protein>
    <submittedName>
        <fullName evidence="1">Uncharacterized protein</fullName>
    </submittedName>
</protein>
<proteinExistence type="predicted"/>
<evidence type="ECO:0000313" key="1">
    <source>
        <dbReference type="EMBL" id="AZV45321.1"/>
    </source>
</evidence>